<name>A0A225VU16_9STRA</name>
<dbReference type="Proteomes" id="UP000198211">
    <property type="component" value="Unassembled WGS sequence"/>
</dbReference>
<organism evidence="2 3">
    <name type="scientific">Phytophthora megakarya</name>
    <dbReference type="NCBI Taxonomy" id="4795"/>
    <lineage>
        <taxon>Eukaryota</taxon>
        <taxon>Sar</taxon>
        <taxon>Stramenopiles</taxon>
        <taxon>Oomycota</taxon>
        <taxon>Peronosporomycetes</taxon>
        <taxon>Peronosporales</taxon>
        <taxon>Peronosporaceae</taxon>
        <taxon>Phytophthora</taxon>
    </lineage>
</organism>
<reference evidence="3" key="1">
    <citation type="submission" date="2017-03" db="EMBL/GenBank/DDBJ databases">
        <title>Phytopthora megakarya and P. palmivora, two closely related causual agents of cacao black pod achieved similar genome size and gene model numbers by different mechanisms.</title>
        <authorList>
            <person name="Ali S."/>
            <person name="Shao J."/>
            <person name="Larry D.J."/>
            <person name="Kronmiller B."/>
            <person name="Shen D."/>
            <person name="Strem M.D."/>
            <person name="Melnick R.L."/>
            <person name="Guiltinan M.J."/>
            <person name="Tyler B.M."/>
            <person name="Meinhardt L.W."/>
            <person name="Bailey B.A."/>
        </authorList>
    </citation>
    <scope>NUCLEOTIDE SEQUENCE [LARGE SCALE GENOMIC DNA]</scope>
    <source>
        <strain evidence="3">zdho120</strain>
    </source>
</reference>
<proteinExistence type="predicted"/>
<evidence type="ECO:0000313" key="3">
    <source>
        <dbReference type="Proteomes" id="UP000198211"/>
    </source>
</evidence>
<dbReference type="AlphaFoldDB" id="A0A225VU16"/>
<evidence type="ECO:0000313" key="2">
    <source>
        <dbReference type="EMBL" id="OWZ08040.1"/>
    </source>
</evidence>
<comment type="caution">
    <text evidence="2">The sequence shown here is derived from an EMBL/GenBank/DDBJ whole genome shotgun (WGS) entry which is preliminary data.</text>
</comment>
<evidence type="ECO:0008006" key="4">
    <source>
        <dbReference type="Google" id="ProtNLM"/>
    </source>
</evidence>
<protein>
    <recommendedName>
        <fullName evidence="4">RNase H type-1 domain-containing protein</fullName>
    </recommendedName>
</protein>
<feature type="compositionally biased region" description="Low complexity" evidence="1">
    <location>
        <begin position="206"/>
        <end position="221"/>
    </location>
</feature>
<accession>A0A225VU16</accession>
<keyword evidence="3" id="KW-1185">Reference proteome</keyword>
<sequence>MKGLWSHLMLPTDSVEASGVADSDRWKCLPRANYGEYGTAACTIAAPEHGAEELVIVGDSRLATQQSLGVIACQLVAKLKSVRYLHVVREYNAAADSLAGEALESKVSKVVVNGHRKPELKELNRIQEMIYEPSSDDIKVENTSSETFAQILDGRHATFTLWTAISCYNASPLLISRTKNAPKSQLQLETKTKKKRVHFEDGGPEGTTNTAATETTETATGDSAMQAQRPNAEVRYGPTDDDIDPVTVQEEQRRRIAQAQNEELMWSNLMAILRGETTTMTYKETREAWKWADNFVLSSAMFCITRVRKVDENSPEMSLRRVVPSTMIQEVLHNCHDSIEGGH</sequence>
<dbReference type="OrthoDB" id="144080at2759"/>
<evidence type="ECO:0000256" key="1">
    <source>
        <dbReference type="SAM" id="MobiDB-lite"/>
    </source>
</evidence>
<gene>
    <name evidence="2" type="ORF">PHMEG_00019478</name>
</gene>
<dbReference type="EMBL" id="NBNE01003303">
    <property type="protein sequence ID" value="OWZ08040.1"/>
    <property type="molecule type" value="Genomic_DNA"/>
</dbReference>
<feature type="region of interest" description="Disordered" evidence="1">
    <location>
        <begin position="181"/>
        <end position="244"/>
    </location>
</feature>